<keyword evidence="1" id="KW-1133">Transmembrane helix</keyword>
<keyword evidence="1" id="KW-0812">Transmembrane</keyword>
<comment type="caution">
    <text evidence="2">The sequence shown here is derived from an EMBL/GenBank/DDBJ whole genome shotgun (WGS) entry which is preliminary data.</text>
</comment>
<proteinExistence type="predicted"/>
<reference evidence="3" key="1">
    <citation type="journal article" date="2019" name="Int. J. Syst. Evol. Microbiol.">
        <title>The Global Catalogue of Microorganisms (GCM) 10K type strain sequencing project: providing services to taxonomists for standard genome sequencing and annotation.</title>
        <authorList>
            <consortium name="The Broad Institute Genomics Platform"/>
            <consortium name="The Broad Institute Genome Sequencing Center for Infectious Disease"/>
            <person name="Wu L."/>
            <person name="Ma J."/>
        </authorList>
    </citation>
    <scope>NUCLEOTIDE SEQUENCE [LARGE SCALE GENOMIC DNA]</scope>
    <source>
        <strain evidence="3">NBRC 112502</strain>
    </source>
</reference>
<evidence type="ECO:0000256" key="1">
    <source>
        <dbReference type="SAM" id="Phobius"/>
    </source>
</evidence>
<name>A0ABQ6A897_9PROT</name>
<dbReference type="EMBL" id="BSOS01000067">
    <property type="protein sequence ID" value="GLR67512.1"/>
    <property type="molecule type" value="Genomic_DNA"/>
</dbReference>
<protein>
    <submittedName>
        <fullName evidence="2">Uncharacterized protein</fullName>
    </submittedName>
</protein>
<gene>
    <name evidence="2" type="ORF">GCM10010909_21930</name>
</gene>
<keyword evidence="3" id="KW-1185">Reference proteome</keyword>
<organism evidence="2 3">
    <name type="scientific">Acidocella aquatica</name>
    <dbReference type="NCBI Taxonomy" id="1922313"/>
    <lineage>
        <taxon>Bacteria</taxon>
        <taxon>Pseudomonadati</taxon>
        <taxon>Pseudomonadota</taxon>
        <taxon>Alphaproteobacteria</taxon>
        <taxon>Acetobacterales</taxon>
        <taxon>Acidocellaceae</taxon>
        <taxon>Acidocella</taxon>
    </lineage>
</organism>
<sequence>MAKDPAAKRGKTRPKLLRPGMLMLAAVFIWSAQHQPPVFTPASLSGWALGAATVALLTRATLALAAPVLGIFGTIFTQALQHLQHGAES</sequence>
<evidence type="ECO:0000313" key="2">
    <source>
        <dbReference type="EMBL" id="GLR67512.1"/>
    </source>
</evidence>
<dbReference type="RefSeq" id="WP_284258248.1">
    <property type="nucleotide sequence ID" value="NZ_BSOS01000067.1"/>
</dbReference>
<feature type="transmembrane region" description="Helical" evidence="1">
    <location>
        <begin position="60"/>
        <end position="80"/>
    </location>
</feature>
<evidence type="ECO:0000313" key="3">
    <source>
        <dbReference type="Proteomes" id="UP001156641"/>
    </source>
</evidence>
<accession>A0ABQ6A897</accession>
<dbReference type="Proteomes" id="UP001156641">
    <property type="component" value="Unassembled WGS sequence"/>
</dbReference>
<keyword evidence="1" id="KW-0472">Membrane</keyword>